<dbReference type="Proteomes" id="UP000321353">
    <property type="component" value="Chromosome"/>
</dbReference>
<feature type="compositionally biased region" description="Basic and acidic residues" evidence="1">
    <location>
        <begin position="174"/>
        <end position="186"/>
    </location>
</feature>
<reference evidence="3 4" key="1">
    <citation type="submission" date="2019-02" db="EMBL/GenBank/DDBJ databases">
        <title>Planctomycetal bacteria perform biofilm scaping via a novel small molecule.</title>
        <authorList>
            <person name="Jeske O."/>
            <person name="Boedeker C."/>
            <person name="Wiegand S."/>
            <person name="Breitling P."/>
            <person name="Kallscheuer N."/>
            <person name="Jogler M."/>
            <person name="Rohde M."/>
            <person name="Petersen J."/>
            <person name="Medema M.H."/>
            <person name="Surup F."/>
            <person name="Jogler C."/>
        </authorList>
    </citation>
    <scope>NUCLEOTIDE SEQUENCE [LARGE SCALE GENOMIC DNA]</scope>
    <source>
        <strain evidence="3 4">Mal15</strain>
    </source>
</reference>
<feature type="chain" id="PRO_5022947527" description="Chalcone isomerase domain-containing protein" evidence="2">
    <location>
        <begin position="22"/>
        <end position="186"/>
    </location>
</feature>
<sequence precursor="true">MVQRLALLLACLSYCAGIAVPDDVFPKRLVGLLTPGMHVGYNSATTPGQRIEVVAWSQERFEMELDARKMPIAELSRKYPAVAAAAARLKSTQDPRMDASELAVQWSPLYAPATVLHVGDDYVLIQSAESDQVRLAIPADRILAIRWGLNAPTLFQGPAAEPSGAPESASRAVSKTEDHPRGPGDR</sequence>
<evidence type="ECO:0000313" key="4">
    <source>
        <dbReference type="Proteomes" id="UP000321353"/>
    </source>
</evidence>
<feature type="signal peptide" evidence="2">
    <location>
        <begin position="1"/>
        <end position="21"/>
    </location>
</feature>
<keyword evidence="2" id="KW-0732">Signal</keyword>
<gene>
    <name evidence="3" type="ORF">Mal15_12270</name>
</gene>
<name>A0A5B9M9I6_9BACT</name>
<evidence type="ECO:0000256" key="2">
    <source>
        <dbReference type="SAM" id="SignalP"/>
    </source>
</evidence>
<dbReference type="KEGG" id="smam:Mal15_12270"/>
<evidence type="ECO:0008006" key="5">
    <source>
        <dbReference type="Google" id="ProtNLM"/>
    </source>
</evidence>
<dbReference type="EMBL" id="CP036264">
    <property type="protein sequence ID" value="QEF97189.1"/>
    <property type="molecule type" value="Genomic_DNA"/>
</dbReference>
<feature type="region of interest" description="Disordered" evidence="1">
    <location>
        <begin position="157"/>
        <end position="186"/>
    </location>
</feature>
<feature type="compositionally biased region" description="Low complexity" evidence="1">
    <location>
        <begin position="157"/>
        <end position="170"/>
    </location>
</feature>
<evidence type="ECO:0000256" key="1">
    <source>
        <dbReference type="SAM" id="MobiDB-lite"/>
    </source>
</evidence>
<protein>
    <recommendedName>
        <fullName evidence="5">Chalcone isomerase domain-containing protein</fullName>
    </recommendedName>
</protein>
<organism evidence="3 4">
    <name type="scientific">Stieleria maiorica</name>
    <dbReference type="NCBI Taxonomy" id="2795974"/>
    <lineage>
        <taxon>Bacteria</taxon>
        <taxon>Pseudomonadati</taxon>
        <taxon>Planctomycetota</taxon>
        <taxon>Planctomycetia</taxon>
        <taxon>Pirellulales</taxon>
        <taxon>Pirellulaceae</taxon>
        <taxon>Stieleria</taxon>
    </lineage>
</organism>
<dbReference type="AlphaFoldDB" id="A0A5B9M9I6"/>
<proteinExistence type="predicted"/>
<accession>A0A5B9M9I6</accession>
<keyword evidence="4" id="KW-1185">Reference proteome</keyword>
<evidence type="ECO:0000313" key="3">
    <source>
        <dbReference type="EMBL" id="QEF97189.1"/>
    </source>
</evidence>